<dbReference type="GO" id="GO:0006310">
    <property type="term" value="P:DNA recombination"/>
    <property type="evidence" value="ECO:0007669"/>
    <property type="project" value="UniProtKB-KW"/>
</dbReference>
<dbReference type="InterPro" id="IPR050090">
    <property type="entry name" value="Tyrosine_recombinase_XerCD"/>
</dbReference>
<keyword evidence="8" id="KW-1185">Reference proteome</keyword>
<dbReference type="RefSeq" id="WP_250140259.1">
    <property type="nucleotide sequence ID" value="NZ_JALIQP010000002.1"/>
</dbReference>
<evidence type="ECO:0000313" key="8">
    <source>
        <dbReference type="Proteomes" id="UP001595898"/>
    </source>
</evidence>
<evidence type="ECO:0000256" key="3">
    <source>
        <dbReference type="ARBA" id="ARBA00023172"/>
    </source>
</evidence>
<dbReference type="InterPro" id="IPR044068">
    <property type="entry name" value="CB"/>
</dbReference>
<dbReference type="GO" id="GO:0015074">
    <property type="term" value="P:DNA integration"/>
    <property type="evidence" value="ECO:0007669"/>
    <property type="project" value="UniProtKB-KW"/>
</dbReference>
<gene>
    <name evidence="7" type="ORF">ACFO5R_14095</name>
</gene>
<dbReference type="InterPro" id="IPR011010">
    <property type="entry name" value="DNA_brk_join_enz"/>
</dbReference>
<dbReference type="InterPro" id="IPR010998">
    <property type="entry name" value="Integrase_recombinase_N"/>
</dbReference>
<dbReference type="SUPFAM" id="SSF56349">
    <property type="entry name" value="DNA breaking-rejoining enzymes"/>
    <property type="match status" value="1"/>
</dbReference>
<sequence length="320" mass="37715">MSSSEYLFEADSWEEKVYRNQHTAINDWLRSKETTGKTRRTLNEYSRTAKIFFHDEFPDLNPEDVEVRDIERYLSRLNQRELSQNTKRRYLESLSAFYSWALQRPRYEEITGNPAAVILEEVPKNVPNRPDCATWENARKIVDAVEDPRNFTVTAVLAKTGCRAREACEIREDDLLLDEGFIRLRKRKGGKQTVVPIDNELREIIEFYQLIRTDKGSGYLFESVKGGRMTREQLRRHVRDAAVRAGVMEEGETRFHKKFTPHTFRTVFTTLMRNQGMSDHVLKYIRGDSKTETMDIYTRVDRTQAREEYLDCIKKLDVHI</sequence>
<evidence type="ECO:0000259" key="6">
    <source>
        <dbReference type="PROSITE" id="PS51900"/>
    </source>
</evidence>
<evidence type="ECO:0000259" key="5">
    <source>
        <dbReference type="PROSITE" id="PS51898"/>
    </source>
</evidence>
<name>A0ABD5PRD6_9EURY</name>
<feature type="domain" description="Core-binding (CB)" evidence="6">
    <location>
        <begin position="19"/>
        <end position="102"/>
    </location>
</feature>
<proteinExistence type="predicted"/>
<evidence type="ECO:0000256" key="2">
    <source>
        <dbReference type="ARBA" id="ARBA00023125"/>
    </source>
</evidence>
<dbReference type="AlphaFoldDB" id="A0ABD5PRD6"/>
<accession>A0ABD5PRD6</accession>
<dbReference type="PANTHER" id="PTHR30349">
    <property type="entry name" value="PHAGE INTEGRASE-RELATED"/>
    <property type="match status" value="1"/>
</dbReference>
<dbReference type="EMBL" id="JBHSFA010000007">
    <property type="protein sequence ID" value="MFC4543056.1"/>
    <property type="molecule type" value="Genomic_DNA"/>
</dbReference>
<evidence type="ECO:0000256" key="4">
    <source>
        <dbReference type="PROSITE-ProRule" id="PRU01248"/>
    </source>
</evidence>
<dbReference type="PROSITE" id="PS51900">
    <property type="entry name" value="CB"/>
    <property type="match status" value="1"/>
</dbReference>
<comment type="caution">
    <text evidence="7">The sequence shown here is derived from an EMBL/GenBank/DDBJ whole genome shotgun (WGS) entry which is preliminary data.</text>
</comment>
<dbReference type="GO" id="GO:0003677">
    <property type="term" value="F:DNA binding"/>
    <property type="evidence" value="ECO:0007669"/>
    <property type="project" value="UniProtKB-UniRule"/>
</dbReference>
<organism evidence="7 8">
    <name type="scientific">Halosolutus amylolyticus</name>
    <dbReference type="NCBI Taxonomy" id="2932267"/>
    <lineage>
        <taxon>Archaea</taxon>
        <taxon>Methanobacteriati</taxon>
        <taxon>Methanobacteriota</taxon>
        <taxon>Stenosarchaea group</taxon>
        <taxon>Halobacteria</taxon>
        <taxon>Halobacteriales</taxon>
        <taxon>Natrialbaceae</taxon>
        <taxon>Halosolutus</taxon>
    </lineage>
</organism>
<keyword evidence="1" id="KW-0229">DNA integration</keyword>
<keyword evidence="2 4" id="KW-0238">DNA-binding</keyword>
<dbReference type="Gene3D" id="1.10.150.130">
    <property type="match status" value="1"/>
</dbReference>
<dbReference type="PANTHER" id="PTHR30349:SF92">
    <property type="entry name" value="SITE-SPECIFIC RECOMBINASE"/>
    <property type="match status" value="1"/>
</dbReference>
<dbReference type="Pfam" id="PF13495">
    <property type="entry name" value="Phage_int_SAM_4"/>
    <property type="match status" value="1"/>
</dbReference>
<keyword evidence="3" id="KW-0233">DNA recombination</keyword>
<dbReference type="Proteomes" id="UP001595898">
    <property type="component" value="Unassembled WGS sequence"/>
</dbReference>
<dbReference type="CDD" id="cd00397">
    <property type="entry name" value="DNA_BRE_C"/>
    <property type="match status" value="1"/>
</dbReference>
<evidence type="ECO:0000313" key="7">
    <source>
        <dbReference type="EMBL" id="MFC4543056.1"/>
    </source>
</evidence>
<dbReference type="Pfam" id="PF00589">
    <property type="entry name" value="Phage_integrase"/>
    <property type="match status" value="1"/>
</dbReference>
<reference evidence="7 8" key="1">
    <citation type="journal article" date="2019" name="Int. J. Syst. Evol. Microbiol.">
        <title>The Global Catalogue of Microorganisms (GCM) 10K type strain sequencing project: providing services to taxonomists for standard genome sequencing and annotation.</title>
        <authorList>
            <consortium name="The Broad Institute Genomics Platform"/>
            <consortium name="The Broad Institute Genome Sequencing Center for Infectious Disease"/>
            <person name="Wu L."/>
            <person name="Ma J."/>
        </authorList>
    </citation>
    <scope>NUCLEOTIDE SEQUENCE [LARGE SCALE GENOMIC DNA]</scope>
    <source>
        <strain evidence="7 8">WLHS5</strain>
    </source>
</reference>
<protein>
    <submittedName>
        <fullName evidence="7">Tyrosine-type recombinase/integrase</fullName>
    </submittedName>
</protein>
<dbReference type="InterPro" id="IPR013762">
    <property type="entry name" value="Integrase-like_cat_sf"/>
</dbReference>
<evidence type="ECO:0000256" key="1">
    <source>
        <dbReference type="ARBA" id="ARBA00022908"/>
    </source>
</evidence>
<feature type="domain" description="Tyr recombinase" evidence="5">
    <location>
        <begin position="128"/>
        <end position="310"/>
    </location>
</feature>
<dbReference type="Gene3D" id="1.10.443.10">
    <property type="entry name" value="Intergrase catalytic core"/>
    <property type="match status" value="1"/>
</dbReference>
<dbReference type="InterPro" id="IPR004107">
    <property type="entry name" value="Integrase_SAM-like_N"/>
</dbReference>
<dbReference type="PROSITE" id="PS51898">
    <property type="entry name" value="TYR_RECOMBINASE"/>
    <property type="match status" value="1"/>
</dbReference>
<dbReference type="InterPro" id="IPR002104">
    <property type="entry name" value="Integrase_catalytic"/>
</dbReference>